<evidence type="ECO:0000256" key="2">
    <source>
        <dbReference type="ARBA" id="ARBA00022475"/>
    </source>
</evidence>
<feature type="transmembrane region" description="Helical" evidence="6">
    <location>
        <begin position="443"/>
        <end position="460"/>
    </location>
</feature>
<dbReference type="Gene3D" id="1.20.1740.10">
    <property type="entry name" value="Amino acid/polyamine transporter I"/>
    <property type="match status" value="1"/>
</dbReference>
<feature type="transmembrane region" description="Helical" evidence="6">
    <location>
        <begin position="374"/>
        <end position="397"/>
    </location>
</feature>
<keyword evidence="8" id="KW-1185">Reference proteome</keyword>
<feature type="transmembrane region" description="Helical" evidence="6">
    <location>
        <begin position="239"/>
        <end position="259"/>
    </location>
</feature>
<gene>
    <name evidence="7" type="ORF">ACFFH7_22680</name>
</gene>
<name>A0ABV6MVH5_9PSEU</name>
<organism evidence="7 8">
    <name type="scientific">Kutzneria chonburiensis</name>
    <dbReference type="NCBI Taxonomy" id="1483604"/>
    <lineage>
        <taxon>Bacteria</taxon>
        <taxon>Bacillati</taxon>
        <taxon>Actinomycetota</taxon>
        <taxon>Actinomycetes</taxon>
        <taxon>Pseudonocardiales</taxon>
        <taxon>Pseudonocardiaceae</taxon>
        <taxon>Kutzneria</taxon>
    </lineage>
</organism>
<evidence type="ECO:0000256" key="1">
    <source>
        <dbReference type="ARBA" id="ARBA00004651"/>
    </source>
</evidence>
<dbReference type="Pfam" id="PF13520">
    <property type="entry name" value="AA_permease_2"/>
    <property type="match status" value="1"/>
</dbReference>
<feature type="transmembrane region" description="Helical" evidence="6">
    <location>
        <begin position="409"/>
        <end position="431"/>
    </location>
</feature>
<dbReference type="PANTHER" id="PTHR42770:SF16">
    <property type="entry name" value="AMINO ACID PERMEASE"/>
    <property type="match status" value="1"/>
</dbReference>
<feature type="transmembrane region" description="Helical" evidence="6">
    <location>
        <begin position="94"/>
        <end position="116"/>
    </location>
</feature>
<dbReference type="InterPro" id="IPR002293">
    <property type="entry name" value="AA/rel_permease1"/>
</dbReference>
<keyword evidence="5 6" id="KW-0472">Membrane</keyword>
<feature type="transmembrane region" description="Helical" evidence="6">
    <location>
        <begin position="200"/>
        <end position="219"/>
    </location>
</feature>
<accession>A0ABV6MVH5</accession>
<dbReference type="EMBL" id="JBHLUD010000007">
    <property type="protein sequence ID" value="MFC0544328.1"/>
    <property type="molecule type" value="Genomic_DNA"/>
</dbReference>
<evidence type="ECO:0000313" key="7">
    <source>
        <dbReference type="EMBL" id="MFC0544328.1"/>
    </source>
</evidence>
<feature type="transmembrane region" description="Helical" evidence="6">
    <location>
        <begin position="21"/>
        <end position="46"/>
    </location>
</feature>
<dbReference type="InterPro" id="IPR050367">
    <property type="entry name" value="APC_superfamily"/>
</dbReference>
<evidence type="ECO:0000256" key="4">
    <source>
        <dbReference type="ARBA" id="ARBA00022989"/>
    </source>
</evidence>
<keyword evidence="3 6" id="KW-0812">Transmembrane</keyword>
<feature type="transmembrane region" description="Helical" evidence="6">
    <location>
        <begin position="340"/>
        <end position="362"/>
    </location>
</feature>
<comment type="subcellular location">
    <subcellularLocation>
        <location evidence="1">Cell membrane</location>
        <topology evidence="1">Multi-pass membrane protein</topology>
    </subcellularLocation>
</comment>
<feature type="transmembrane region" description="Helical" evidence="6">
    <location>
        <begin position="136"/>
        <end position="154"/>
    </location>
</feature>
<keyword evidence="2" id="KW-1003">Cell membrane</keyword>
<feature type="transmembrane region" description="Helical" evidence="6">
    <location>
        <begin position="296"/>
        <end position="319"/>
    </location>
</feature>
<evidence type="ECO:0000256" key="6">
    <source>
        <dbReference type="SAM" id="Phobius"/>
    </source>
</evidence>
<comment type="caution">
    <text evidence="7">The sequence shown here is derived from an EMBL/GenBank/DDBJ whole genome shotgun (WGS) entry which is preliminary data.</text>
</comment>
<feature type="transmembrane region" description="Helical" evidence="6">
    <location>
        <begin position="161"/>
        <end position="180"/>
    </location>
</feature>
<sequence length="480" mass="49973">MATRTPLRERGLARPRLGVAQILFFVVAASGPLYAIAGGVTATYAVTGVVGVPLSFVLLAPVLALFAVGYAAMSRYITGAGAFYPYVVNGLGRPAGVAISFVALVAYNGIQISVYGLFGWSLSSWINPLLGLDTPWWLWGLAIAVVIGTLGVLRVDINAKVLGVVLLLECAVIVVTDLALLGSPDGGGAPSLVPLAPSSLFTTGVGAVFAFSVAVFTGFEGAASYSEEVRDPRRTVARATYLAVALTAVLYTLSALAMADAAGPANVVGAAQAQGPGLLFGLNAQRLGSAFSDVSYVLFLTSQFASLLSFHNAIARYFFALGREGVLPEALARTNRRTGAPAAGSLLQTALGLIVVAVFAILGRDPFTELFSWLGTMASTGVVFVLAAVSVSVIGFFRKREHDEPAWRHTIAPALAAVALLVILVLILWNYDVLLGTAGDSPLRWILPGILLLAAVIGLVRGSVLRSRKPEVYAGIGKAQ</sequence>
<dbReference type="Proteomes" id="UP001589810">
    <property type="component" value="Unassembled WGS sequence"/>
</dbReference>
<keyword evidence="4 6" id="KW-1133">Transmembrane helix</keyword>
<proteinExistence type="predicted"/>
<evidence type="ECO:0000256" key="5">
    <source>
        <dbReference type="ARBA" id="ARBA00023136"/>
    </source>
</evidence>
<evidence type="ECO:0000313" key="8">
    <source>
        <dbReference type="Proteomes" id="UP001589810"/>
    </source>
</evidence>
<feature type="transmembrane region" description="Helical" evidence="6">
    <location>
        <begin position="52"/>
        <end position="73"/>
    </location>
</feature>
<reference evidence="7 8" key="1">
    <citation type="submission" date="2024-09" db="EMBL/GenBank/DDBJ databases">
        <authorList>
            <person name="Sun Q."/>
            <person name="Mori K."/>
        </authorList>
    </citation>
    <scope>NUCLEOTIDE SEQUENCE [LARGE SCALE GENOMIC DNA]</scope>
    <source>
        <strain evidence="7 8">TBRC 1432</strain>
    </source>
</reference>
<evidence type="ECO:0000256" key="3">
    <source>
        <dbReference type="ARBA" id="ARBA00022692"/>
    </source>
</evidence>
<dbReference type="RefSeq" id="WP_273935824.1">
    <property type="nucleotide sequence ID" value="NZ_CP097263.1"/>
</dbReference>
<protein>
    <submittedName>
        <fullName evidence="7">APC family permease</fullName>
    </submittedName>
</protein>
<dbReference type="PIRSF" id="PIRSF006060">
    <property type="entry name" value="AA_transporter"/>
    <property type="match status" value="1"/>
</dbReference>
<dbReference type="PANTHER" id="PTHR42770">
    <property type="entry name" value="AMINO ACID TRANSPORTER-RELATED"/>
    <property type="match status" value="1"/>
</dbReference>